<proteinExistence type="predicted"/>
<evidence type="ECO:0000313" key="3">
    <source>
        <dbReference type="Proteomes" id="UP001357485"/>
    </source>
</evidence>
<evidence type="ECO:0000256" key="1">
    <source>
        <dbReference type="SAM" id="MobiDB-lite"/>
    </source>
</evidence>
<sequence length="98" mass="10191">MDHEQTELPATVGRPAKRQRLDSKATTDTSTDMSDDTSNLAKSPPSGKQTPYHANAQNLYYSTPSSSGTMPSSGIPGLTLINSGSPPPPLSANTTGDS</sequence>
<accession>A0ABR0K5L6</accession>
<organism evidence="2 3">
    <name type="scientific">Cryomyces antarcticus</name>
    <dbReference type="NCBI Taxonomy" id="329879"/>
    <lineage>
        <taxon>Eukaryota</taxon>
        <taxon>Fungi</taxon>
        <taxon>Dikarya</taxon>
        <taxon>Ascomycota</taxon>
        <taxon>Pezizomycotina</taxon>
        <taxon>Dothideomycetes</taxon>
        <taxon>Dothideomycetes incertae sedis</taxon>
        <taxon>Cryomyces</taxon>
    </lineage>
</organism>
<feature type="compositionally biased region" description="Low complexity" evidence="1">
    <location>
        <begin position="26"/>
        <end position="38"/>
    </location>
</feature>
<reference evidence="2 3" key="1">
    <citation type="submission" date="2023-08" db="EMBL/GenBank/DDBJ databases">
        <title>Black Yeasts Isolated from many extreme environments.</title>
        <authorList>
            <person name="Coleine C."/>
            <person name="Stajich J.E."/>
            <person name="Selbmann L."/>
        </authorList>
    </citation>
    <scope>NUCLEOTIDE SEQUENCE [LARGE SCALE GENOMIC DNA]</scope>
    <source>
        <strain evidence="2 3">CCFEE 536</strain>
    </source>
</reference>
<dbReference type="EMBL" id="JAVRRA010026434">
    <property type="protein sequence ID" value="KAK5087580.1"/>
    <property type="molecule type" value="Genomic_DNA"/>
</dbReference>
<feature type="non-terminal residue" evidence="2">
    <location>
        <position position="98"/>
    </location>
</feature>
<feature type="region of interest" description="Disordered" evidence="1">
    <location>
        <begin position="1"/>
        <end position="98"/>
    </location>
</feature>
<dbReference type="Proteomes" id="UP001357485">
    <property type="component" value="Unassembled WGS sequence"/>
</dbReference>
<feature type="compositionally biased region" description="Low complexity" evidence="1">
    <location>
        <begin position="60"/>
        <end position="74"/>
    </location>
</feature>
<protein>
    <submittedName>
        <fullName evidence="2">Uncharacterized protein</fullName>
    </submittedName>
</protein>
<comment type="caution">
    <text evidence="2">The sequence shown here is derived from an EMBL/GenBank/DDBJ whole genome shotgun (WGS) entry which is preliminary data.</text>
</comment>
<name>A0ABR0K5L6_9PEZI</name>
<gene>
    <name evidence="2" type="ORF">LTR16_008005</name>
</gene>
<evidence type="ECO:0000313" key="2">
    <source>
        <dbReference type="EMBL" id="KAK5087580.1"/>
    </source>
</evidence>
<keyword evidence="3" id="KW-1185">Reference proteome</keyword>